<evidence type="ECO:0000256" key="1">
    <source>
        <dbReference type="SAM" id="SignalP"/>
    </source>
</evidence>
<dbReference type="InterPro" id="IPR000801">
    <property type="entry name" value="Esterase-like"/>
</dbReference>
<feature type="chain" id="PRO_5012754383" evidence="1">
    <location>
        <begin position="22"/>
        <end position="391"/>
    </location>
</feature>
<evidence type="ECO:0000313" key="3">
    <source>
        <dbReference type="EMBL" id="OQP36127.1"/>
    </source>
</evidence>
<gene>
    <name evidence="3" type="ORF">B2J69_00705</name>
</gene>
<keyword evidence="1" id="KW-0732">Signal</keyword>
<dbReference type="Proteomes" id="UP000192769">
    <property type="component" value="Unassembled WGS sequence"/>
</dbReference>
<dbReference type="CDD" id="cd11294">
    <property type="entry name" value="E_set_Esterase_like_N"/>
    <property type="match status" value="1"/>
</dbReference>
<accession>A0A1V9DQK7</accession>
<dbReference type="Pfam" id="PF00756">
    <property type="entry name" value="Esterase"/>
    <property type="match status" value="1"/>
</dbReference>
<dbReference type="Gene3D" id="2.60.40.10">
    <property type="entry name" value="Immunoglobulins"/>
    <property type="match status" value="1"/>
</dbReference>
<evidence type="ECO:0000313" key="4">
    <source>
        <dbReference type="Proteomes" id="UP000192769"/>
    </source>
</evidence>
<dbReference type="GO" id="GO:0005975">
    <property type="term" value="P:carbohydrate metabolic process"/>
    <property type="evidence" value="ECO:0007669"/>
    <property type="project" value="InterPro"/>
</dbReference>
<name>A0A1V9DQK7_9GAMM</name>
<dbReference type="InterPro" id="IPR050583">
    <property type="entry name" value="Mycobacterial_A85_antigen"/>
</dbReference>
<dbReference type="PANTHER" id="PTHR48098:SF1">
    <property type="entry name" value="DIACYLGLYCEROL ACYLTRANSFERASE_MYCOLYLTRANSFERASE AG85A"/>
    <property type="match status" value="1"/>
</dbReference>
<comment type="caution">
    <text evidence="3">The sequence shown here is derived from an EMBL/GenBank/DDBJ whole genome shotgun (WGS) entry which is preliminary data.</text>
</comment>
<feature type="signal peptide" evidence="1">
    <location>
        <begin position="1"/>
        <end position="21"/>
    </location>
</feature>
<sequence>MNFRCRMLGLSLAVWSQSLLAIPLPQRPPDTLPPEQYISRVNANNTITWQLWAPAAKAVEVVTGPTPDRYVSHPMTKDERGIWSFVSEPMQPSLYEYFFNVDGFRSVDTGSAQAKPQRQVNTSLILVPGSLLDERNVPHGEIHTLSYHSPSLNRERQLSVWVPPGTRADSPPLPVLYYYHGFGDTALSAPVQGRVPQIMDNLLAEGKIVPMLVVMPDTETDAEGAIPESFAPATRRDTFYPRNALAADKELTQEIMPLIAARYAVRKEAEGQALAGLSQGGYQALVSGMRHLDKFAWLGIFSGVTTETVPDFRVAAQLKKPAAINRQLRLLTLVSGEEDIITGRDMTGLKAQLDQSGIHNEWHPYPKLGHEMDVWRPAYIDFVQKLFRPKD</sequence>
<dbReference type="SUPFAM" id="SSF53474">
    <property type="entry name" value="alpha/beta-Hydrolases"/>
    <property type="match status" value="1"/>
</dbReference>
<dbReference type="EMBL" id="MWUE01000003">
    <property type="protein sequence ID" value="OQP36127.1"/>
    <property type="molecule type" value="Genomic_DNA"/>
</dbReference>
<feature type="domain" description="Glycoside hydrolase family 13 N-terminal" evidence="2">
    <location>
        <begin position="45"/>
        <end position="101"/>
    </location>
</feature>
<dbReference type="Gene3D" id="3.40.50.1820">
    <property type="entry name" value="alpha/beta hydrolase"/>
    <property type="match status" value="1"/>
</dbReference>
<dbReference type="AlphaFoldDB" id="A0A1V9DQK7"/>
<dbReference type="Pfam" id="PF02922">
    <property type="entry name" value="CBM_48"/>
    <property type="match status" value="1"/>
</dbReference>
<proteinExistence type="predicted"/>
<dbReference type="SUPFAM" id="SSF81296">
    <property type="entry name" value="E set domains"/>
    <property type="match status" value="1"/>
</dbReference>
<reference evidence="3 4" key="1">
    <citation type="submission" date="2017-02" db="EMBL/GenBank/DDBJ databases">
        <title>Whole genome shotgun sequence of Pantoea agglomerans strain AS1 isolated from a cycad, Zamia floridana in Central Florida, USA.</title>
        <authorList>
            <person name="Lata P."/>
            <person name="Govindarajan S."/>
            <person name="Qi F."/>
            <person name="Li J.-L."/>
            <person name="Maurya S.K."/>
            <person name="Sahoo M.K."/>
        </authorList>
    </citation>
    <scope>NUCLEOTIDE SEQUENCE [LARGE SCALE GENOMIC DNA]</scope>
    <source>
        <strain evidence="3 4">AS1</strain>
    </source>
</reference>
<dbReference type="InterPro" id="IPR029058">
    <property type="entry name" value="AB_hydrolase_fold"/>
</dbReference>
<dbReference type="InterPro" id="IPR004193">
    <property type="entry name" value="Glyco_hydro_13_N"/>
</dbReference>
<dbReference type="PANTHER" id="PTHR48098">
    <property type="entry name" value="ENTEROCHELIN ESTERASE-RELATED"/>
    <property type="match status" value="1"/>
</dbReference>
<evidence type="ECO:0000259" key="2">
    <source>
        <dbReference type="Pfam" id="PF02922"/>
    </source>
</evidence>
<organism evidence="3 4">
    <name type="scientific">Pantoea latae</name>
    <dbReference type="NCBI Taxonomy" id="1964541"/>
    <lineage>
        <taxon>Bacteria</taxon>
        <taxon>Pseudomonadati</taxon>
        <taxon>Pseudomonadota</taxon>
        <taxon>Gammaproteobacteria</taxon>
        <taxon>Enterobacterales</taxon>
        <taxon>Erwiniaceae</taxon>
        <taxon>Pantoea</taxon>
    </lineage>
</organism>
<dbReference type="GO" id="GO:0004553">
    <property type="term" value="F:hydrolase activity, hydrolyzing O-glycosyl compounds"/>
    <property type="evidence" value="ECO:0007669"/>
    <property type="project" value="InterPro"/>
</dbReference>
<keyword evidence="3" id="KW-0378">Hydrolase</keyword>
<dbReference type="RefSeq" id="WP_081134860.1">
    <property type="nucleotide sequence ID" value="NZ_MWUE01000003.1"/>
</dbReference>
<dbReference type="GO" id="GO:0016747">
    <property type="term" value="F:acyltransferase activity, transferring groups other than amino-acyl groups"/>
    <property type="evidence" value="ECO:0007669"/>
    <property type="project" value="TreeGrafter"/>
</dbReference>
<dbReference type="OrthoDB" id="9784036at2"/>
<dbReference type="InterPro" id="IPR014756">
    <property type="entry name" value="Ig_E-set"/>
</dbReference>
<keyword evidence="4" id="KW-1185">Reference proteome</keyword>
<dbReference type="InterPro" id="IPR013783">
    <property type="entry name" value="Ig-like_fold"/>
</dbReference>
<protein>
    <submittedName>
        <fullName evidence="3">Glycoside hydrolase</fullName>
    </submittedName>
</protein>